<reference evidence="1" key="2">
    <citation type="submission" date="2020-06" db="EMBL/GenBank/DDBJ databases">
        <authorList>
            <person name="Sheffer M."/>
        </authorList>
    </citation>
    <scope>NUCLEOTIDE SEQUENCE</scope>
</reference>
<evidence type="ECO:0000313" key="1">
    <source>
        <dbReference type="EMBL" id="KAF8789446.1"/>
    </source>
</evidence>
<keyword evidence="2" id="KW-1185">Reference proteome</keyword>
<protein>
    <submittedName>
        <fullName evidence="1">Uncharacterized protein</fullName>
    </submittedName>
</protein>
<organism evidence="1 2">
    <name type="scientific">Argiope bruennichi</name>
    <name type="common">Wasp spider</name>
    <name type="synonym">Aranea bruennichi</name>
    <dbReference type="NCBI Taxonomy" id="94029"/>
    <lineage>
        <taxon>Eukaryota</taxon>
        <taxon>Metazoa</taxon>
        <taxon>Ecdysozoa</taxon>
        <taxon>Arthropoda</taxon>
        <taxon>Chelicerata</taxon>
        <taxon>Arachnida</taxon>
        <taxon>Araneae</taxon>
        <taxon>Araneomorphae</taxon>
        <taxon>Entelegynae</taxon>
        <taxon>Araneoidea</taxon>
        <taxon>Araneidae</taxon>
        <taxon>Argiope</taxon>
    </lineage>
</organism>
<evidence type="ECO:0000313" key="2">
    <source>
        <dbReference type="Proteomes" id="UP000807504"/>
    </source>
</evidence>
<dbReference type="EMBL" id="JABXBU010000012">
    <property type="protein sequence ID" value="KAF8789446.1"/>
    <property type="molecule type" value="Genomic_DNA"/>
</dbReference>
<dbReference type="Proteomes" id="UP000807504">
    <property type="component" value="Unassembled WGS sequence"/>
</dbReference>
<accession>A0A8T0FEC2</accession>
<reference evidence="1" key="1">
    <citation type="journal article" date="2020" name="bioRxiv">
        <title>Chromosome-level reference genome of the European wasp spider Argiope bruennichi: a resource for studies on range expansion and evolutionary adaptation.</title>
        <authorList>
            <person name="Sheffer M.M."/>
            <person name="Hoppe A."/>
            <person name="Krehenwinkel H."/>
            <person name="Uhl G."/>
            <person name="Kuss A.W."/>
            <person name="Jensen L."/>
            <person name="Jensen C."/>
            <person name="Gillespie R.G."/>
            <person name="Hoff K.J."/>
            <person name="Prost S."/>
        </authorList>
    </citation>
    <scope>NUCLEOTIDE SEQUENCE</scope>
</reference>
<sequence length="228" mass="26948">MTTMEKQPIFVLKLSLQEMALRRVVVKLWNEKEILTSIVNFRKEVTPDHESERAGRCCQEKEKDSKELQEMTENKVKNKVKNLVLPESLKKQMMLIIKPIGSQILRWKMSFRKRNAINCSDDWDIDILEQLCWTSTGTVDYGKTAENLVRLKTLDVVKRYKLASLYCLTDCIPVLWKELPEEYKKNFCNENGLSLKIEELLEFYWAYVAMKKEYELCSMVARRFGEGW</sequence>
<proteinExistence type="predicted"/>
<dbReference type="AlphaFoldDB" id="A0A8T0FEC2"/>
<comment type="caution">
    <text evidence="1">The sequence shown here is derived from an EMBL/GenBank/DDBJ whole genome shotgun (WGS) entry which is preliminary data.</text>
</comment>
<gene>
    <name evidence="1" type="ORF">HNY73_007384</name>
</gene>
<name>A0A8T0FEC2_ARGBR</name>